<evidence type="ECO:0000313" key="4">
    <source>
        <dbReference type="WBParaSite" id="TCONS_00007346.p1"/>
    </source>
</evidence>
<reference evidence="3" key="1">
    <citation type="submission" date="2015-08" db="UniProtKB">
        <authorList>
            <consortium name="WormBaseParasite"/>
        </authorList>
    </citation>
    <scope>IDENTIFICATION</scope>
</reference>
<evidence type="ECO:0000256" key="1">
    <source>
        <dbReference type="SAM" id="SignalP"/>
    </source>
</evidence>
<proteinExistence type="predicted"/>
<dbReference type="WBParaSite" id="SSTP_0000013900.1">
    <property type="protein sequence ID" value="SSTP_0000013900.1"/>
    <property type="gene ID" value="SSTP_0000013900"/>
</dbReference>
<feature type="signal peptide" evidence="1">
    <location>
        <begin position="1"/>
        <end position="16"/>
    </location>
</feature>
<keyword evidence="1" id="KW-0732">Signal</keyword>
<dbReference type="AlphaFoldDB" id="A0A0K0DSC8"/>
<evidence type="ECO:0000313" key="2">
    <source>
        <dbReference type="Proteomes" id="UP000035681"/>
    </source>
</evidence>
<name>A0A0K0DSC8_STRER</name>
<organism evidence="3">
    <name type="scientific">Strongyloides stercoralis</name>
    <name type="common">Threadworm</name>
    <dbReference type="NCBI Taxonomy" id="6248"/>
    <lineage>
        <taxon>Eukaryota</taxon>
        <taxon>Metazoa</taxon>
        <taxon>Ecdysozoa</taxon>
        <taxon>Nematoda</taxon>
        <taxon>Chromadorea</taxon>
        <taxon>Rhabditida</taxon>
        <taxon>Tylenchina</taxon>
        <taxon>Panagrolaimomorpha</taxon>
        <taxon>Strongyloidoidea</taxon>
        <taxon>Strongyloididae</taxon>
        <taxon>Strongyloides</taxon>
    </lineage>
</organism>
<evidence type="ECO:0000313" key="3">
    <source>
        <dbReference type="WBParaSite" id="SSTP_0000013900.1"/>
    </source>
</evidence>
<keyword evidence="2" id="KW-1185">Reference proteome</keyword>
<dbReference type="WBParaSite" id="TCONS_00007346.p1">
    <property type="protein sequence ID" value="TCONS_00007346.p1"/>
    <property type="gene ID" value="XLOC_005381"/>
</dbReference>
<sequence length="252" mass="30045">MTKIVYGLFLIPLIVGEYLFYDTECPTNISRLEGSFYTALRVSSILTNFVTINVDFELIALTYNQSNSNEIIRIDGRERFPRNEVWTKKYIPIKSWPLYLHPNCLKYYIDKDDCLPRMDALIFYPINTINSKDSYKFKKYRFEQFFPCSPDKVLSLSHNETVSLQNKSAVFIPREKPIYYIQDFNFEEFSLDNLHDHTESQEYYMNILRDLEEFEEFTIEADVNFRYDFEEPLGPFKKVSDLIYKNGDIIEI</sequence>
<protein>
    <submittedName>
        <fullName evidence="3 4">Uncharacterized protein</fullName>
    </submittedName>
</protein>
<dbReference type="Proteomes" id="UP000035681">
    <property type="component" value="Unplaced"/>
</dbReference>
<accession>A0A0K0DSC8</accession>
<feature type="chain" id="PRO_5005327123" evidence="1">
    <location>
        <begin position="17"/>
        <end position="252"/>
    </location>
</feature>